<name>A0A6S9EBA2_HETAK</name>
<feature type="chain" id="PRO_5030159547" evidence="1">
    <location>
        <begin position="23"/>
        <end position="257"/>
    </location>
</feature>
<dbReference type="AlphaFoldDB" id="A0A6S9EBA2"/>
<protein>
    <submittedName>
        <fullName evidence="2">Uncharacterized protein</fullName>
    </submittedName>
</protein>
<sequence>MMRPFVLALFLGFLQICSFSHAFVSPSSSKFHAKKSFPVLFDGPGTVGEEVVVPEIKIDAADAVFDPTKGKVVTWTAEYKASQQVVEGKRSLDDYLALPPSQYSVLDEGMIQRLGENRFRTQVDPINMFGNKVIPVLEVEVDVSKDRPMSTLTVTKCEITGSEAADKANGTFKVESRTIIDYERPSLLMRKLQVDVNLRIRFRLPERAPVPVALAERTGNFLMRQSLKLVASQFVRILAKDYKQWSQGLNDDRKPVE</sequence>
<evidence type="ECO:0000256" key="1">
    <source>
        <dbReference type="SAM" id="SignalP"/>
    </source>
</evidence>
<feature type="signal peptide" evidence="1">
    <location>
        <begin position="1"/>
        <end position="22"/>
    </location>
</feature>
<keyword evidence="1" id="KW-0732">Signal</keyword>
<gene>
    <name evidence="2" type="ORF">HAKA00212_LOCUS5393</name>
</gene>
<dbReference type="PANTHER" id="PTHR34131">
    <property type="entry name" value="(RAP ANNOTATION RELEASE2) GALACTOSE-BINDING LIKE DOMAIN CONTAINING PROTEIN"/>
    <property type="match status" value="1"/>
</dbReference>
<dbReference type="PANTHER" id="PTHR34131:SF3">
    <property type="entry name" value="(RAP ANNOTATION RELEASE2) GALACTOSE-BINDING LIKE DOMAIN CONTAINING PROTEIN"/>
    <property type="match status" value="1"/>
</dbReference>
<dbReference type="Pfam" id="PF09366">
    <property type="entry name" value="DUF1997"/>
    <property type="match status" value="1"/>
</dbReference>
<accession>A0A6S9EBA2</accession>
<evidence type="ECO:0000313" key="2">
    <source>
        <dbReference type="EMBL" id="CAE0626717.1"/>
    </source>
</evidence>
<organism evidence="2">
    <name type="scientific">Heterosigma akashiwo</name>
    <name type="common">Chromophytic alga</name>
    <name type="synonym">Heterosigma carterae</name>
    <dbReference type="NCBI Taxonomy" id="2829"/>
    <lineage>
        <taxon>Eukaryota</taxon>
        <taxon>Sar</taxon>
        <taxon>Stramenopiles</taxon>
        <taxon>Ochrophyta</taxon>
        <taxon>Raphidophyceae</taxon>
        <taxon>Chattonellales</taxon>
        <taxon>Chattonellaceae</taxon>
        <taxon>Heterosigma</taxon>
    </lineage>
</organism>
<dbReference type="InterPro" id="IPR018971">
    <property type="entry name" value="DUF1997"/>
</dbReference>
<dbReference type="EMBL" id="HBIU01012056">
    <property type="protein sequence ID" value="CAE0626717.1"/>
    <property type="molecule type" value="Transcribed_RNA"/>
</dbReference>
<proteinExistence type="predicted"/>
<reference evidence="2" key="1">
    <citation type="submission" date="2021-01" db="EMBL/GenBank/DDBJ databases">
        <authorList>
            <person name="Corre E."/>
            <person name="Pelletier E."/>
            <person name="Niang G."/>
            <person name="Scheremetjew M."/>
            <person name="Finn R."/>
            <person name="Kale V."/>
            <person name="Holt S."/>
            <person name="Cochrane G."/>
            <person name="Meng A."/>
            <person name="Brown T."/>
            <person name="Cohen L."/>
        </authorList>
    </citation>
    <scope>NUCLEOTIDE SEQUENCE</scope>
    <source>
        <strain evidence="2">CCMP3107</strain>
    </source>
</reference>